<keyword evidence="7" id="KW-0256">Endoplasmic reticulum</keyword>
<evidence type="ECO:0000256" key="11">
    <source>
        <dbReference type="ARBA" id="ARBA00023002"/>
    </source>
</evidence>
<evidence type="ECO:0000256" key="4">
    <source>
        <dbReference type="ARBA" id="ARBA00012049"/>
    </source>
</evidence>
<feature type="domain" description="3-oxo-5-alpha-steroid 4-dehydrogenase C-terminal" evidence="20">
    <location>
        <begin position="113"/>
        <end position="264"/>
    </location>
</feature>
<evidence type="ECO:0000256" key="7">
    <source>
        <dbReference type="ARBA" id="ARBA00022824"/>
    </source>
</evidence>
<evidence type="ECO:0000256" key="18">
    <source>
        <dbReference type="ARBA" id="ARBA00049166"/>
    </source>
</evidence>
<organism evidence="21 22">
    <name type="scientific">Triparma laevis f. inornata</name>
    <dbReference type="NCBI Taxonomy" id="1714386"/>
    <lineage>
        <taxon>Eukaryota</taxon>
        <taxon>Sar</taxon>
        <taxon>Stramenopiles</taxon>
        <taxon>Ochrophyta</taxon>
        <taxon>Bolidophyceae</taxon>
        <taxon>Parmales</taxon>
        <taxon>Triparmaceae</taxon>
        <taxon>Triparma</taxon>
    </lineage>
</organism>
<accession>A0A9W6ZJX0</accession>
<dbReference type="Gene3D" id="1.20.120.1630">
    <property type="match status" value="1"/>
</dbReference>
<dbReference type="PIRSF" id="PIRSF015596">
    <property type="entry name" value="5_alpha-SR2"/>
    <property type="match status" value="1"/>
</dbReference>
<comment type="subcellular location">
    <subcellularLocation>
        <location evidence="1">Endoplasmic reticulum membrane</location>
        <topology evidence="1">Multi-pass membrane protein</topology>
    </subcellularLocation>
    <subcellularLocation>
        <location evidence="2">Microsome membrane</location>
    </subcellularLocation>
</comment>
<dbReference type="FunFam" id="1.20.120.1630:FF:000002">
    <property type="entry name" value="Steroid 5 alpha-reductase 1"/>
    <property type="match status" value="1"/>
</dbReference>
<keyword evidence="13 19" id="KW-0472">Membrane</keyword>
<evidence type="ECO:0000256" key="14">
    <source>
        <dbReference type="ARBA" id="ARBA00037789"/>
    </source>
</evidence>
<keyword evidence="8" id="KW-0492">Microsome</keyword>
<dbReference type="PROSITE" id="PS50244">
    <property type="entry name" value="S5A_REDUCTASE"/>
    <property type="match status" value="1"/>
</dbReference>
<dbReference type="GO" id="GO:0030154">
    <property type="term" value="P:cell differentiation"/>
    <property type="evidence" value="ECO:0007669"/>
    <property type="project" value="UniProtKB-KW"/>
</dbReference>
<feature type="transmembrane region" description="Helical" evidence="19">
    <location>
        <begin position="153"/>
        <end position="170"/>
    </location>
</feature>
<comment type="similarity">
    <text evidence="3">Belongs to the steroid 5-alpha reductase family.</text>
</comment>
<evidence type="ECO:0000256" key="10">
    <source>
        <dbReference type="ARBA" id="ARBA00022989"/>
    </source>
</evidence>
<keyword evidence="5 19" id="KW-0812">Transmembrane</keyword>
<dbReference type="InterPro" id="IPR039357">
    <property type="entry name" value="SRD5A/TECR"/>
</dbReference>
<evidence type="ECO:0000256" key="1">
    <source>
        <dbReference type="ARBA" id="ARBA00004477"/>
    </source>
</evidence>
<proteinExistence type="inferred from homology"/>
<evidence type="ECO:0000256" key="19">
    <source>
        <dbReference type="SAM" id="Phobius"/>
    </source>
</evidence>
<dbReference type="InterPro" id="IPR016636">
    <property type="entry name" value="3-oxo-5-alpha-steroid_4-DH"/>
</dbReference>
<dbReference type="Pfam" id="PF02544">
    <property type="entry name" value="Steroid_dh"/>
    <property type="match status" value="1"/>
</dbReference>
<dbReference type="PANTHER" id="PTHR10556">
    <property type="entry name" value="3-OXO-5-ALPHA-STEROID 4-DEHYDROGENASE"/>
    <property type="match status" value="1"/>
</dbReference>
<dbReference type="GO" id="GO:0005789">
    <property type="term" value="C:endoplasmic reticulum membrane"/>
    <property type="evidence" value="ECO:0007669"/>
    <property type="project" value="UniProtKB-SubCell"/>
</dbReference>
<evidence type="ECO:0000313" key="22">
    <source>
        <dbReference type="Proteomes" id="UP001162640"/>
    </source>
</evidence>
<evidence type="ECO:0000256" key="17">
    <source>
        <dbReference type="ARBA" id="ARBA00042579"/>
    </source>
</evidence>
<reference evidence="22" key="1">
    <citation type="journal article" date="2023" name="Commun. Biol.">
        <title>Genome analysis of Parmales, the sister group of diatoms, reveals the evolutionary specialization of diatoms from phago-mixotrophs to photoautotrophs.</title>
        <authorList>
            <person name="Ban H."/>
            <person name="Sato S."/>
            <person name="Yoshikawa S."/>
            <person name="Yamada K."/>
            <person name="Nakamura Y."/>
            <person name="Ichinomiya M."/>
            <person name="Sato N."/>
            <person name="Blanc-Mathieu R."/>
            <person name="Endo H."/>
            <person name="Kuwata A."/>
            <person name="Ogata H."/>
        </authorList>
    </citation>
    <scope>NUCLEOTIDE SEQUENCE [LARGE SCALE GENOMIC DNA]</scope>
</reference>
<dbReference type="PANTHER" id="PTHR10556:SF57">
    <property type="entry name" value="3-OXO-5-ALPHA-STEROID 4-DEHYDROGENASE 1"/>
    <property type="match status" value="1"/>
</dbReference>
<gene>
    <name evidence="21" type="ORF">TL16_g01482</name>
</gene>
<dbReference type="EMBL" id="BLQM01000033">
    <property type="protein sequence ID" value="GMH53581.1"/>
    <property type="molecule type" value="Genomic_DNA"/>
</dbReference>
<evidence type="ECO:0000256" key="12">
    <source>
        <dbReference type="ARBA" id="ARBA00023098"/>
    </source>
</evidence>
<comment type="caution">
    <text evidence="21">The sequence shown here is derived from an EMBL/GenBank/DDBJ whole genome shotgun (WGS) entry which is preliminary data.</text>
</comment>
<dbReference type="Proteomes" id="UP001162640">
    <property type="component" value="Unassembled WGS sequence"/>
</dbReference>
<comment type="function">
    <text evidence="14">Converts testosterone into 5-alpha-dihydrotestosterone and progesterone or corticosterone into their corresponding 5-alpha-3-oxosteroids. It plays a central role in sexual differentiation and androgen physiology.</text>
</comment>
<feature type="transmembrane region" description="Helical" evidence="19">
    <location>
        <begin position="55"/>
        <end position="73"/>
    </location>
</feature>
<evidence type="ECO:0000256" key="2">
    <source>
        <dbReference type="ARBA" id="ARBA00004524"/>
    </source>
</evidence>
<protein>
    <recommendedName>
        <fullName evidence="15">3-oxo-5-alpha-steroid 4-dehydrogenase 1</fullName>
        <ecNumber evidence="4">1.3.1.22</ecNumber>
    </recommendedName>
    <alternativeName>
        <fullName evidence="16">SR type 1</fullName>
    </alternativeName>
    <alternativeName>
        <fullName evidence="17">Steroid 5-alpha-reductase 1</fullName>
    </alternativeName>
</protein>
<comment type="catalytic activity">
    <reaction evidence="18">
        <text>androst-4-ene-3,17-dione + NADPH + H(+) = 5alpha-androstan-3,17-dione + NADP(+)</text>
        <dbReference type="Rhea" id="RHEA:50816"/>
        <dbReference type="ChEBI" id="CHEBI:15378"/>
        <dbReference type="ChEBI" id="CHEBI:15994"/>
        <dbReference type="ChEBI" id="CHEBI:16422"/>
        <dbReference type="ChEBI" id="CHEBI:57783"/>
        <dbReference type="ChEBI" id="CHEBI:58349"/>
    </reaction>
    <physiologicalReaction direction="left-to-right" evidence="18">
        <dbReference type="Rhea" id="RHEA:50817"/>
    </physiologicalReaction>
</comment>
<keyword evidence="12" id="KW-0443">Lipid metabolism</keyword>
<evidence type="ECO:0000256" key="13">
    <source>
        <dbReference type="ARBA" id="ARBA00023136"/>
    </source>
</evidence>
<evidence type="ECO:0000256" key="6">
    <source>
        <dbReference type="ARBA" id="ARBA00022782"/>
    </source>
</evidence>
<dbReference type="InterPro" id="IPR001104">
    <property type="entry name" value="3-oxo-5_a-steroid_4-DH_C"/>
</dbReference>
<evidence type="ECO:0000259" key="20">
    <source>
        <dbReference type="Pfam" id="PF02544"/>
    </source>
</evidence>
<dbReference type="AlphaFoldDB" id="A0A9W6ZJX0"/>
<keyword evidence="9" id="KW-0521">NADP</keyword>
<evidence type="ECO:0000256" key="9">
    <source>
        <dbReference type="ARBA" id="ARBA00022857"/>
    </source>
</evidence>
<sequence>MLSMESFLNMPLHTTLCWTMIVTGAFTLFGLSKYVTAPYGRHSKAGWGILLDPKLSWFLMESPNLVMILFFYLKNYGMSGQLPPATNCILLVFYGGHYINRSLIFPMRIRNGKKMPITVMLAAAFYSSWNGYIQSKTLLELEQYGDEVLSSTRFILGSVVFISGFAINYHSDEVLRNLRKPGETGYKIPYGGAFKYVSCGNFFGEIVEWIGFAIASGSLSGAAFAFYTFANTAPRGASHHAWYLEKFKGEYEDLGRSAVIPFIW</sequence>
<keyword evidence="6" id="KW-0221">Differentiation</keyword>
<evidence type="ECO:0000256" key="8">
    <source>
        <dbReference type="ARBA" id="ARBA00022848"/>
    </source>
</evidence>
<feature type="transmembrane region" description="Helical" evidence="19">
    <location>
        <begin position="115"/>
        <end position="133"/>
    </location>
</feature>
<evidence type="ECO:0000256" key="5">
    <source>
        <dbReference type="ARBA" id="ARBA00022692"/>
    </source>
</evidence>
<evidence type="ECO:0000256" key="3">
    <source>
        <dbReference type="ARBA" id="ARBA00007742"/>
    </source>
</evidence>
<name>A0A9W6ZJX0_9STRA</name>
<evidence type="ECO:0000256" key="15">
    <source>
        <dbReference type="ARBA" id="ARBA00039428"/>
    </source>
</evidence>
<dbReference type="EC" id="1.3.1.22" evidence="4"/>
<keyword evidence="10 19" id="KW-1133">Transmembrane helix</keyword>
<keyword evidence="11" id="KW-0560">Oxidoreductase</keyword>
<evidence type="ECO:0000313" key="21">
    <source>
        <dbReference type="EMBL" id="GMH53581.1"/>
    </source>
</evidence>
<feature type="transmembrane region" description="Helical" evidence="19">
    <location>
        <begin position="12"/>
        <end position="35"/>
    </location>
</feature>
<dbReference type="GO" id="GO:0006694">
    <property type="term" value="P:steroid biosynthetic process"/>
    <property type="evidence" value="ECO:0007669"/>
    <property type="project" value="TreeGrafter"/>
</dbReference>
<evidence type="ECO:0000256" key="16">
    <source>
        <dbReference type="ARBA" id="ARBA00041664"/>
    </source>
</evidence>
<dbReference type="GO" id="GO:0047751">
    <property type="term" value="F:3-oxo-5-alpha-steroid 4-dehydrogenase (NADP+) activity"/>
    <property type="evidence" value="ECO:0007669"/>
    <property type="project" value="UniProtKB-EC"/>
</dbReference>